<protein>
    <submittedName>
        <fullName evidence="1">Uncharacterized protein</fullName>
    </submittedName>
</protein>
<dbReference type="Proteomes" id="UP001157733">
    <property type="component" value="Chromosome"/>
</dbReference>
<dbReference type="RefSeq" id="WP_282011272.1">
    <property type="nucleotide sequence ID" value="NZ_OX336137.1"/>
</dbReference>
<name>A0ABM9HDV6_9BACT</name>
<sequence length="179" mass="20087">MTQDTIRFEEGKPCPVQVQGSGGGLSVSANGDMLLVGAFPNPTEEQVEAWCGKWRAKLITESEFPAIPIFAIGSEDWILETPCNPCDNEKEAPGFCEALYAKDDVSMAAVLVDSETGLIRKITQVPLDEMFIERLVLSWNPFRFEANDYNKAYTTAEFTEKVTNVFKMRSSRELWTTSW</sequence>
<gene>
    <name evidence="1" type="ORF">NSPWAT_1513</name>
</gene>
<reference evidence="1 2" key="1">
    <citation type="submission" date="2022-09" db="EMBL/GenBank/DDBJ databases">
        <authorList>
            <person name="Kop L."/>
        </authorList>
    </citation>
    <scope>NUCLEOTIDE SEQUENCE [LARGE SCALE GENOMIC DNA]</scope>
    <source>
        <strain evidence="1 2">347</strain>
    </source>
</reference>
<organism evidence="1 2">
    <name type="scientific">Nitrospina watsonii</name>
    <dbReference type="NCBI Taxonomy" id="1323948"/>
    <lineage>
        <taxon>Bacteria</taxon>
        <taxon>Pseudomonadati</taxon>
        <taxon>Nitrospinota/Tectimicrobiota group</taxon>
        <taxon>Nitrospinota</taxon>
        <taxon>Nitrospinia</taxon>
        <taxon>Nitrospinales</taxon>
        <taxon>Nitrospinaceae</taxon>
        <taxon>Nitrospina</taxon>
    </lineage>
</organism>
<proteinExistence type="predicted"/>
<keyword evidence="2" id="KW-1185">Reference proteome</keyword>
<accession>A0ABM9HDV6</accession>
<evidence type="ECO:0000313" key="2">
    <source>
        <dbReference type="Proteomes" id="UP001157733"/>
    </source>
</evidence>
<evidence type="ECO:0000313" key="1">
    <source>
        <dbReference type="EMBL" id="CAI2718372.1"/>
    </source>
</evidence>
<dbReference type="EMBL" id="OX336137">
    <property type="protein sequence ID" value="CAI2718372.1"/>
    <property type="molecule type" value="Genomic_DNA"/>
</dbReference>